<dbReference type="Gene3D" id="3.40.50.450">
    <property type="match status" value="1"/>
</dbReference>
<proteinExistence type="predicted"/>
<organism evidence="1 2">
    <name type="scientific">Weissella ceti</name>
    <dbReference type="NCBI Taxonomy" id="759620"/>
    <lineage>
        <taxon>Bacteria</taxon>
        <taxon>Bacillati</taxon>
        <taxon>Bacillota</taxon>
        <taxon>Bacilli</taxon>
        <taxon>Lactobacillales</taxon>
        <taxon>Lactobacillaceae</taxon>
        <taxon>Weissella</taxon>
    </lineage>
</organism>
<dbReference type="GO" id="GO:0016740">
    <property type="term" value="F:transferase activity"/>
    <property type="evidence" value="ECO:0007669"/>
    <property type="project" value="UniProtKB-KW"/>
</dbReference>
<dbReference type="Pfam" id="PF05014">
    <property type="entry name" value="Nuc_deoxyrib_tr"/>
    <property type="match status" value="1"/>
</dbReference>
<dbReference type="KEGG" id="wct:WS74_0365"/>
<dbReference type="EMBL" id="CP009223">
    <property type="protein sequence ID" value="AIM62617.1"/>
    <property type="molecule type" value="Genomic_DNA"/>
</dbReference>
<dbReference type="KEGG" id="wci:WS105_0362"/>
<dbReference type="PANTHER" id="PTHR15364:SF0">
    <property type="entry name" value="2'-DEOXYNUCLEOSIDE 5'-PHOSPHATE N-HYDROLASE 1"/>
    <property type="match status" value="1"/>
</dbReference>
<dbReference type="OrthoDB" id="397706at2"/>
<gene>
    <name evidence="1" type="ORF">WS74_0365</name>
</gene>
<reference evidence="2" key="2">
    <citation type="submission" date="2014-08" db="EMBL/GenBank/DDBJ databases">
        <title>Complete genome of Weissella ceti strain WS74 isolated from diseased rainbow trout in Brazil.</title>
        <authorList>
            <person name="Figueiredo H.C.P."/>
            <person name="Leal C.A.G."/>
            <person name="Pereira F.L."/>
            <person name="Soares S.C."/>
            <person name="Dorella F.A."/>
            <person name="Carvalho A.F."/>
            <person name="Azevedo V.A.C."/>
        </authorList>
    </citation>
    <scope>NUCLEOTIDE SEQUENCE [LARGE SCALE GENOMIC DNA]</scope>
    <source>
        <strain evidence="2">WS74</strain>
    </source>
</reference>
<sequence length="147" mass="16470">MTKIYLAGPFFDDEQIERISRMEEALTANPTVASFFSPRKEEFENRVMGTPEWAADVFEMDRVNIDNADVVTAVIDYEGTYVDPGTAWEIGYANAMGKPVLLIKEKAEGSVNLMMGIPAHGVLTDVAEIANYDFNEMPRSSWQGDMF</sequence>
<name>A0A075TZI6_9LACO</name>
<dbReference type="Proteomes" id="UP000029079">
    <property type="component" value="Chromosome"/>
</dbReference>
<evidence type="ECO:0000313" key="2">
    <source>
        <dbReference type="Proteomes" id="UP000029079"/>
    </source>
</evidence>
<evidence type="ECO:0000313" key="1">
    <source>
        <dbReference type="EMBL" id="AIM62617.1"/>
    </source>
</evidence>
<reference evidence="1 2" key="1">
    <citation type="journal article" date="2014" name="Genome Announc.">
        <title>Complete Genome Sequences of Fish Pathogenic Weissella ceti Strains WS74 and WS105.</title>
        <authorList>
            <person name="Figueiredo H.C."/>
            <person name="Leal C.A."/>
            <person name="Dorella F.A."/>
            <person name="Carvalho A.F."/>
            <person name="Soares S.C."/>
            <person name="Pereira F.L."/>
            <person name="Azevedo V.A."/>
        </authorList>
    </citation>
    <scope>NUCLEOTIDE SEQUENCE [LARGE SCALE GENOMIC DNA]</scope>
    <source>
        <strain evidence="1 2">WS74</strain>
    </source>
</reference>
<dbReference type="KEGG" id="wce:WS08_0364"/>
<dbReference type="InterPro" id="IPR007710">
    <property type="entry name" value="Nucleoside_deoxyribTrfase"/>
</dbReference>
<dbReference type="SUPFAM" id="SSF52309">
    <property type="entry name" value="N-(deoxy)ribosyltransferase-like"/>
    <property type="match status" value="1"/>
</dbReference>
<dbReference type="STRING" id="759620.WS105_0362"/>
<accession>A0A075TZI6</accession>
<dbReference type="AlphaFoldDB" id="A0A075TZI6"/>
<keyword evidence="1" id="KW-0808">Transferase</keyword>
<dbReference type="InterPro" id="IPR051239">
    <property type="entry name" value="2'-dNMP_N-hydrolase"/>
</dbReference>
<dbReference type="RefSeq" id="WP_009764944.1">
    <property type="nucleotide sequence ID" value="NZ_CP009223.1"/>
</dbReference>
<dbReference type="PATRIC" id="fig|759620.7.peg.350"/>
<dbReference type="PANTHER" id="PTHR15364">
    <property type="entry name" value="2'-DEOXYNUCLEOSIDE 5'-PHOSPHATE N-HYDROLASE 1"/>
    <property type="match status" value="1"/>
</dbReference>
<protein>
    <submittedName>
        <fullName evidence="1">Purine deoxyribosyltransferase</fullName>
    </submittedName>
</protein>
<keyword evidence="2" id="KW-1185">Reference proteome</keyword>
<dbReference type="GO" id="GO:0009159">
    <property type="term" value="P:deoxyribonucleoside monophosphate catabolic process"/>
    <property type="evidence" value="ECO:0007669"/>
    <property type="project" value="TreeGrafter"/>
</dbReference>
<dbReference type="GO" id="GO:0070694">
    <property type="term" value="F:5-hydroxymethyl-dUMP N-hydrolase activity"/>
    <property type="evidence" value="ECO:0007669"/>
    <property type="project" value="TreeGrafter"/>
</dbReference>